<organism evidence="3 4">
    <name type="scientific">Cryptococcus wingfieldii CBS 7118</name>
    <dbReference type="NCBI Taxonomy" id="1295528"/>
    <lineage>
        <taxon>Eukaryota</taxon>
        <taxon>Fungi</taxon>
        <taxon>Dikarya</taxon>
        <taxon>Basidiomycota</taxon>
        <taxon>Agaricomycotina</taxon>
        <taxon>Tremellomycetes</taxon>
        <taxon>Tremellales</taxon>
        <taxon>Cryptococcaceae</taxon>
        <taxon>Cryptococcus</taxon>
    </lineage>
</organism>
<feature type="compositionally biased region" description="Low complexity" evidence="1">
    <location>
        <begin position="342"/>
        <end position="363"/>
    </location>
</feature>
<dbReference type="Proteomes" id="UP000094819">
    <property type="component" value="Unassembled WGS sequence"/>
</dbReference>
<dbReference type="InterPro" id="IPR009053">
    <property type="entry name" value="Prefoldin"/>
</dbReference>
<evidence type="ECO:0000313" key="4">
    <source>
        <dbReference type="Proteomes" id="UP000094819"/>
    </source>
</evidence>
<dbReference type="Gene3D" id="1.10.287.370">
    <property type="match status" value="1"/>
</dbReference>
<evidence type="ECO:0000256" key="1">
    <source>
        <dbReference type="SAM" id="MobiDB-lite"/>
    </source>
</evidence>
<dbReference type="GeneID" id="30191193"/>
<accession>A0A1E3JWP7</accession>
<dbReference type="RefSeq" id="XP_019033943.1">
    <property type="nucleotide sequence ID" value="XM_019174136.1"/>
</dbReference>
<feature type="compositionally biased region" description="Basic and acidic residues" evidence="1">
    <location>
        <begin position="230"/>
        <end position="239"/>
    </location>
</feature>
<comment type="caution">
    <text evidence="3">The sequence shown here is derived from an EMBL/GenBank/DDBJ whole genome shotgun (WGS) entry which is preliminary data.</text>
</comment>
<dbReference type="AlphaFoldDB" id="A0A1E3JWP7"/>
<feature type="compositionally biased region" description="Pro residues" evidence="1">
    <location>
        <begin position="381"/>
        <end position="392"/>
    </location>
</feature>
<sequence>MPPPLHLPIIPNTPSIADHLAALSALSLNLSHLPSSPSPAVRVPLGAKASLTGTVSDTNTVLVCLGSAGSGGRWGEGEQYWVKMTPDEAAAFVDRRRERILKEQARRIDGLGRGEEEEAVVDKGEDVVSLWHPSFYPVGAEPWTVSSGAPAGTTEQPGHLVEPPLLPQSGTSVIRDDTVSTQTVDNVPDIQPSPKPAPQQSKGSGKAPAQEPKANDLIEIMTEGAAAASKDAKEAKDDETIYNEEGLPFHEIRETMDGKTIGDLPPPSSSSTQETVLDDAPDEYWTEAAVKRREALRKKLFHEGDSSDEEEVDGAEPAPLGPENDVTPKSPSDHTPPQSILRKTSSSSSTASSRSQTPSSKPKSILKAPAQKKKSVKFDPSIPPSPSSPDPGPSSFQSQLLHGNKFSFPLPLAADGDDWGEKPVPVLNEPKPKAKATVLPIQAVGAQVVEKDDGFAGFKKGFLERPPKVQSATSPATTPSSQPKSTPVPEPLKPKKTSLFAKRLAHSEVDASAPPTSSGATPATASPRGLPNLPRESESKGTSAVKSGVVEKAPVAPAARSQGKVVERTTMPSKPLPSMPPIISLAPEQDDDHGDENDDDDDEDFSEFSSGSEDEYDLDDALLAREVALEYHKRRAYMSLNRDPRDRAMSSRPEGSEFVPEEGDIGEEEEDGRLGNLQQAGVMLGLPRIGDMKADDGKPMIINPTADDLKRFVRVGRLENGNLVLAPGQEGLSDSEGEGEDGEDGAEDEDLDEKEERRKGVKSRRDEVRRKLLGIDVEESAPADEKKPGLSERKGLPPALQTDVKEQSQPVAPVAAVEEPKKKISKFKAARMAGGQ</sequence>
<feature type="region of interest" description="Disordered" evidence="1">
    <location>
        <begin position="642"/>
        <end position="674"/>
    </location>
</feature>
<feature type="domain" description="DUF3835" evidence="2">
    <location>
        <begin position="806"/>
        <end position="832"/>
    </location>
</feature>
<feature type="compositionally biased region" description="Acidic residues" evidence="1">
    <location>
        <begin position="659"/>
        <end position="671"/>
    </location>
</feature>
<dbReference type="Pfam" id="PF12927">
    <property type="entry name" value="DUF3835"/>
    <property type="match status" value="2"/>
</dbReference>
<feature type="compositionally biased region" description="Basic and acidic residues" evidence="1">
    <location>
        <begin position="754"/>
        <end position="770"/>
    </location>
</feature>
<feature type="region of interest" description="Disordered" evidence="1">
    <location>
        <begin position="723"/>
        <end position="820"/>
    </location>
</feature>
<dbReference type="PANTHER" id="PTHR48125">
    <property type="entry name" value="LP07818P1"/>
    <property type="match status" value="1"/>
</dbReference>
<feature type="compositionally biased region" description="Low complexity" evidence="1">
    <location>
        <begin position="469"/>
        <end position="485"/>
    </location>
</feature>
<dbReference type="OrthoDB" id="2576148at2759"/>
<dbReference type="PANTHER" id="PTHR48125:SF12">
    <property type="entry name" value="AT HOOK TRANSCRIPTION FACTOR FAMILY-RELATED"/>
    <property type="match status" value="1"/>
</dbReference>
<feature type="compositionally biased region" description="Acidic residues" evidence="1">
    <location>
        <begin position="588"/>
        <end position="619"/>
    </location>
</feature>
<evidence type="ECO:0000259" key="2">
    <source>
        <dbReference type="Pfam" id="PF12927"/>
    </source>
</evidence>
<evidence type="ECO:0000313" key="3">
    <source>
        <dbReference type="EMBL" id="ODO05288.1"/>
    </source>
</evidence>
<gene>
    <name evidence="3" type="ORF">L198_01980</name>
</gene>
<dbReference type="InterPro" id="IPR024325">
    <property type="entry name" value="DUF3835"/>
</dbReference>
<protein>
    <recommendedName>
        <fullName evidence="2">DUF3835 domain-containing protein</fullName>
    </recommendedName>
</protein>
<feature type="compositionally biased region" description="Basic and acidic residues" evidence="1">
    <location>
        <begin position="783"/>
        <end position="795"/>
    </location>
</feature>
<dbReference type="EMBL" id="AWGH01000004">
    <property type="protein sequence ID" value="ODO05288.1"/>
    <property type="molecule type" value="Genomic_DNA"/>
</dbReference>
<feature type="region of interest" description="Disordered" evidence="1">
    <location>
        <begin position="146"/>
        <end position="282"/>
    </location>
</feature>
<feature type="compositionally biased region" description="Acidic residues" evidence="1">
    <location>
        <begin position="733"/>
        <end position="753"/>
    </location>
</feature>
<feature type="compositionally biased region" description="Polar residues" evidence="1">
    <location>
        <begin position="327"/>
        <end position="338"/>
    </location>
</feature>
<feature type="region of interest" description="Disordered" evidence="1">
    <location>
        <begin position="301"/>
        <end position="428"/>
    </location>
</feature>
<keyword evidence="4" id="KW-1185">Reference proteome</keyword>
<feature type="compositionally biased region" description="Polar residues" evidence="1">
    <location>
        <begin position="514"/>
        <end position="524"/>
    </location>
</feature>
<name>A0A1E3JWP7_9TREE</name>
<proteinExistence type="predicted"/>
<feature type="region of interest" description="Disordered" evidence="1">
    <location>
        <begin position="458"/>
        <end position="619"/>
    </location>
</feature>
<feature type="domain" description="DUF3835" evidence="2">
    <location>
        <begin position="611"/>
        <end position="639"/>
    </location>
</feature>
<reference evidence="3 4" key="1">
    <citation type="submission" date="2016-06" db="EMBL/GenBank/DDBJ databases">
        <title>Evolution of pathogenesis and genome organization in the Tremellales.</title>
        <authorList>
            <person name="Cuomo C."/>
            <person name="Litvintseva A."/>
            <person name="Heitman J."/>
            <person name="Chen Y."/>
            <person name="Sun S."/>
            <person name="Springer D."/>
            <person name="Dromer F."/>
            <person name="Young S."/>
            <person name="Zeng Q."/>
            <person name="Chapman S."/>
            <person name="Gujja S."/>
            <person name="Saif S."/>
            <person name="Birren B."/>
        </authorList>
    </citation>
    <scope>NUCLEOTIDE SEQUENCE [LARGE SCALE GENOMIC DNA]</scope>
    <source>
        <strain evidence="3 4">CBS 7118</strain>
    </source>
</reference>
<feature type="compositionally biased region" description="Basic and acidic residues" evidence="1">
    <location>
        <begin position="247"/>
        <end position="257"/>
    </location>
</feature>